<dbReference type="GO" id="GO:0060294">
    <property type="term" value="P:cilium movement involved in cell motility"/>
    <property type="evidence" value="ECO:0007669"/>
    <property type="project" value="InterPro"/>
</dbReference>
<dbReference type="PANTHER" id="PTHR15977:SF15">
    <property type="entry name" value="CILIA- AND FLAGELLA-ASSOCIATED PROTEIN 46"/>
    <property type="match status" value="1"/>
</dbReference>
<dbReference type="PANTHER" id="PTHR15977">
    <property type="entry name" value="CILIA- AND FLAGELLA-ASSOCIATED PROTEIN 46"/>
    <property type="match status" value="1"/>
</dbReference>
<sequence>MSSTDFHLRHLIRSAGGAGEQQAHKLVDDAFAIIEGNASRFSAGEDFPPELLVLFSEAASDLGGHELQVQRALELHDRLGSEDDQFRARALLVRCLFEARLGTATHRLKGFHLLQQLQYALRFLVQALGIATEAGWAQNDTRYGFLVYNASLVFWNVARPMCRLGWQRHIVNETAQVLDALRKVRDASAGGAAGKGGKDASGGVAIPTQVDLPWLIELTLNLAFGLEDAGRDADAQKKADEAGPLLDECAKEQQAAAAGKGEDEEMAVAARIAKLRSLVLNARAYFARKAPGKTKEEIDKASGSTMTGTVYFATNGGIAPENCGEELIKAWQIIDKDFDLRAAVAAFDPQDPKGNQAAGGGRANLKPQRLIDLACAVRAACFAKLWPLAVTMLSRLERYQVPAGRARILADLSRSETDVWHACNVKKVDPTTKMLLDPREQAKREVEVRARAARLCEQCIMTAKRNEETDLVEESAVVMWNLSRELMCSEHRLKVHKCIQKSSEILEEIQSARLVQLRVQLHFEVGSCEVAQDLLTKASVEFARAQINDYTVADSQLAEAMRQQLAENVGGAGRDPAPFIRKFDAAIREQTHLLHWKLNLYAEPTDPADQVMLLLDQVQRQRGVKNDKGEEMPLSEEKAKLNHNLLVQGFAKLETELEELIGNDRLQALSNQFQPPPRTIATAGALQPLPCQAPATVSEGGPPAAEMAVGGAAPTPILDKRPKSQREDAIVKAKRVVMLMCKVGLEAYRVEEGGLAIRACEKAIATAVGDLAFGPSPIEVEGGILLAEAAYTKARCLAWEIEDLGLLNGVDEEIEPEAKAVEEKEAVVQFEDLGSESEEEFLELTPEEKAAASAKKRELIQALLFGMSKSYEFGQTWLVANGLVHWWNLHLDLVYFSHEQPELLARTLQEYRDALKEIQRYLVGETALPDADLKPDLVAGLALANINAGIAAGQLGVLETDQLLVLKRLGACQRKEIVARVVQLCRTKEKPLPDLVRLRPSRLEAAPPAAADKGKAAKGAPPPDASADKGDLQGNEADVIAAVMSMPQAKDGDEAKKYVEQAISLLQKWTPSPSDEAMLTLWIELWTRLGRHCLAKPMQPSLGAKYALMCGIQGLLVAISVILHFNVAN</sequence>
<reference evidence="3" key="1">
    <citation type="submission" date="2021-02" db="EMBL/GenBank/DDBJ databases">
        <authorList>
            <person name="Dougan E. K."/>
            <person name="Rhodes N."/>
            <person name="Thang M."/>
            <person name="Chan C."/>
        </authorList>
    </citation>
    <scope>NUCLEOTIDE SEQUENCE</scope>
</reference>
<comment type="caution">
    <text evidence="3">The sequence shown here is derived from an EMBL/GenBank/DDBJ whole genome shotgun (WGS) entry which is preliminary data.</text>
</comment>
<keyword evidence="2" id="KW-1133">Transmembrane helix</keyword>
<keyword evidence="2" id="KW-0812">Transmembrane</keyword>
<organism evidence="3 4">
    <name type="scientific">Polarella glacialis</name>
    <name type="common">Dinoflagellate</name>
    <dbReference type="NCBI Taxonomy" id="89957"/>
    <lineage>
        <taxon>Eukaryota</taxon>
        <taxon>Sar</taxon>
        <taxon>Alveolata</taxon>
        <taxon>Dinophyceae</taxon>
        <taxon>Suessiales</taxon>
        <taxon>Suessiaceae</taxon>
        <taxon>Polarella</taxon>
    </lineage>
</organism>
<evidence type="ECO:0000313" key="4">
    <source>
        <dbReference type="Proteomes" id="UP000626109"/>
    </source>
</evidence>
<accession>A0A813KXM5</accession>
<dbReference type="InterPro" id="IPR039586">
    <property type="entry name" value="CFAP46"/>
</dbReference>
<dbReference type="EMBL" id="CAJNNW010032650">
    <property type="protein sequence ID" value="CAE8714517.1"/>
    <property type="molecule type" value="Genomic_DNA"/>
</dbReference>
<feature type="transmembrane region" description="Helical" evidence="2">
    <location>
        <begin position="1106"/>
        <end position="1127"/>
    </location>
</feature>
<evidence type="ECO:0000313" key="3">
    <source>
        <dbReference type="EMBL" id="CAE8714517.1"/>
    </source>
</evidence>
<dbReference type="Pfam" id="PF25439">
    <property type="entry name" value="TPR_CFAP46_N"/>
    <property type="match status" value="1"/>
</dbReference>
<dbReference type="InterPro" id="IPR057466">
    <property type="entry name" value="CFAP46_TPR"/>
</dbReference>
<protein>
    <submittedName>
        <fullName evidence="3">Uncharacterized protein</fullName>
    </submittedName>
</protein>
<gene>
    <name evidence="3" type="ORF">PGLA2088_LOCUS38043</name>
</gene>
<proteinExistence type="predicted"/>
<evidence type="ECO:0000256" key="1">
    <source>
        <dbReference type="SAM" id="MobiDB-lite"/>
    </source>
</evidence>
<dbReference type="Proteomes" id="UP000626109">
    <property type="component" value="Unassembled WGS sequence"/>
</dbReference>
<feature type="region of interest" description="Disordered" evidence="1">
    <location>
        <begin position="1006"/>
        <end position="1031"/>
    </location>
</feature>
<name>A0A813KXM5_POLGL</name>
<dbReference type="GO" id="GO:0035082">
    <property type="term" value="P:axoneme assembly"/>
    <property type="evidence" value="ECO:0007669"/>
    <property type="project" value="InterPro"/>
</dbReference>
<dbReference type="AlphaFoldDB" id="A0A813KXM5"/>
<keyword evidence="2" id="KW-0472">Membrane</keyword>
<evidence type="ECO:0000256" key="2">
    <source>
        <dbReference type="SAM" id="Phobius"/>
    </source>
</evidence>